<dbReference type="EMBL" id="CP051775">
    <property type="protein sequence ID" value="QJE72936.1"/>
    <property type="molecule type" value="Genomic_DNA"/>
</dbReference>
<gene>
    <name evidence="4" type="ORF">HHL28_07400</name>
</gene>
<dbReference type="Gene3D" id="3.40.50.2300">
    <property type="match status" value="1"/>
</dbReference>
<evidence type="ECO:0000256" key="1">
    <source>
        <dbReference type="ARBA" id="ARBA00022801"/>
    </source>
</evidence>
<dbReference type="InterPro" id="IPR001932">
    <property type="entry name" value="PPM-type_phosphatase-like_dom"/>
</dbReference>
<dbReference type="Gene3D" id="3.60.40.10">
    <property type="entry name" value="PPM-type phosphatase domain"/>
    <property type="match status" value="1"/>
</dbReference>
<dbReference type="InterPro" id="IPR036457">
    <property type="entry name" value="PPM-type-like_dom_sf"/>
</dbReference>
<dbReference type="Proteomes" id="UP000501891">
    <property type="component" value="Chromosome"/>
</dbReference>
<dbReference type="Pfam" id="PF07228">
    <property type="entry name" value="SpoIIE"/>
    <property type="match status" value="1"/>
</dbReference>
<dbReference type="AlphaFoldDB" id="A0A858R7C9"/>
<dbReference type="KEGG" id="acru:HHL28_07400"/>
<evidence type="ECO:0000313" key="4">
    <source>
        <dbReference type="EMBL" id="QJE72936.1"/>
    </source>
</evidence>
<dbReference type="PROSITE" id="PS50110">
    <property type="entry name" value="RESPONSE_REGULATORY"/>
    <property type="match status" value="1"/>
</dbReference>
<protein>
    <submittedName>
        <fullName evidence="4">Response regulator</fullName>
    </submittedName>
</protein>
<organism evidence="4 5">
    <name type="scientific">Aerophototrophica crusticola</name>
    <dbReference type="NCBI Taxonomy" id="1709002"/>
    <lineage>
        <taxon>Bacteria</taxon>
        <taxon>Pseudomonadati</taxon>
        <taxon>Pseudomonadota</taxon>
        <taxon>Alphaproteobacteria</taxon>
        <taxon>Rhodospirillales</taxon>
        <taxon>Rhodospirillaceae</taxon>
        <taxon>Aerophototrophica</taxon>
    </lineage>
</organism>
<dbReference type="InterPro" id="IPR001789">
    <property type="entry name" value="Sig_transdc_resp-reg_receiver"/>
</dbReference>
<dbReference type="GO" id="GO:0000160">
    <property type="term" value="P:phosphorelay signal transduction system"/>
    <property type="evidence" value="ECO:0007669"/>
    <property type="project" value="InterPro"/>
</dbReference>
<proteinExistence type="predicted"/>
<evidence type="ECO:0000259" key="3">
    <source>
        <dbReference type="PROSITE" id="PS50110"/>
    </source>
</evidence>
<dbReference type="SMART" id="SM00448">
    <property type="entry name" value="REC"/>
    <property type="match status" value="1"/>
</dbReference>
<dbReference type="PANTHER" id="PTHR43156">
    <property type="entry name" value="STAGE II SPORULATION PROTEIN E-RELATED"/>
    <property type="match status" value="1"/>
</dbReference>
<dbReference type="Pfam" id="PF00072">
    <property type="entry name" value="Response_reg"/>
    <property type="match status" value="1"/>
</dbReference>
<feature type="domain" description="Response regulatory" evidence="3">
    <location>
        <begin position="26"/>
        <end position="143"/>
    </location>
</feature>
<keyword evidence="5" id="KW-1185">Reference proteome</keyword>
<name>A0A858R7C9_9PROT</name>
<accession>A0A858R7C9</accession>
<dbReference type="PANTHER" id="PTHR43156:SF2">
    <property type="entry name" value="STAGE II SPORULATION PROTEIN E"/>
    <property type="match status" value="1"/>
</dbReference>
<sequence>MSGGPYPWSGGTGQPSPQRISFADCRVLVVDDSKFNREILHRFLAWVGIGRVEFAADGQQGLAMLEARGADLVLVDVDMPVMNGLEMCRRIRSNPSWSDLPVLMQTSPASDPAGVNCFDAGASDIIAKPINPGECMARVRLHLEKQFFLRNLADFHRRLESDLRLARSMQLSLIPDFRRLAAVGARHGLSIEGHFEPSDELGGDFWTLFELGKGKVGFLVADFSGHGISAAINTFRFHTLIERINPMDYAPADWLTMLNRPLKDLLPVGQFATCFYAVIDPVEGSLSYAAAGAPSPLLLRDGTATLLDASGLMLGVSNTPLLTSDTLPFPRAARS</sequence>
<dbReference type="InterPro" id="IPR011006">
    <property type="entry name" value="CheY-like_superfamily"/>
</dbReference>
<dbReference type="SUPFAM" id="SSF52172">
    <property type="entry name" value="CheY-like"/>
    <property type="match status" value="1"/>
</dbReference>
<dbReference type="InterPro" id="IPR052016">
    <property type="entry name" value="Bact_Sigma-Reg"/>
</dbReference>
<evidence type="ECO:0000256" key="2">
    <source>
        <dbReference type="PROSITE-ProRule" id="PRU00169"/>
    </source>
</evidence>
<dbReference type="GO" id="GO:0016791">
    <property type="term" value="F:phosphatase activity"/>
    <property type="evidence" value="ECO:0007669"/>
    <property type="project" value="TreeGrafter"/>
</dbReference>
<evidence type="ECO:0000313" key="5">
    <source>
        <dbReference type="Proteomes" id="UP000501891"/>
    </source>
</evidence>
<reference evidence="4" key="1">
    <citation type="submission" date="2020-04" db="EMBL/GenBank/DDBJ databases">
        <title>A desert anoxygenic phototrophic bacterium fixes CO2 using RubisCO under aerobic conditions.</title>
        <authorList>
            <person name="Tang K."/>
        </authorList>
    </citation>
    <scope>NUCLEOTIDE SEQUENCE [LARGE SCALE GENOMIC DNA]</scope>
    <source>
        <strain evidence="4">MIMtkB3</strain>
    </source>
</reference>
<feature type="modified residue" description="4-aspartylphosphate" evidence="2">
    <location>
        <position position="76"/>
    </location>
</feature>
<keyword evidence="2" id="KW-0597">Phosphoprotein</keyword>
<keyword evidence="1" id="KW-0378">Hydrolase</keyword>